<gene>
    <name evidence="1" type="ORF">BSTOLATCC_MIC17566</name>
</gene>
<accession>A0AAU9ISA9</accession>
<sequence length="128" mass="15297">MRREPKSVNKNTFPLRAYLKVEREHIKKLHSLIETHHVPPHKIASILMLILEDIPLLSKLDMMRDSMRQLAQEYKISDYCEHLRSVYDLYCCIYALPEIGCRYGINDHHLYRTVDNRMDGPWVNNEPY</sequence>
<protein>
    <submittedName>
        <fullName evidence="1">Uncharacterized protein</fullName>
    </submittedName>
</protein>
<name>A0AAU9ISA9_9CILI</name>
<reference evidence="1" key="1">
    <citation type="submission" date="2021-09" db="EMBL/GenBank/DDBJ databases">
        <authorList>
            <consortium name="AG Swart"/>
            <person name="Singh M."/>
            <person name="Singh A."/>
            <person name="Seah K."/>
            <person name="Emmerich C."/>
        </authorList>
    </citation>
    <scope>NUCLEOTIDE SEQUENCE</scope>
    <source>
        <strain evidence="1">ATCC30299</strain>
    </source>
</reference>
<dbReference type="Proteomes" id="UP001162131">
    <property type="component" value="Unassembled WGS sequence"/>
</dbReference>
<evidence type="ECO:0000313" key="2">
    <source>
        <dbReference type="Proteomes" id="UP001162131"/>
    </source>
</evidence>
<evidence type="ECO:0000313" key="1">
    <source>
        <dbReference type="EMBL" id="CAG9316939.1"/>
    </source>
</evidence>
<organism evidence="1 2">
    <name type="scientific">Blepharisma stoltei</name>
    <dbReference type="NCBI Taxonomy" id="1481888"/>
    <lineage>
        <taxon>Eukaryota</taxon>
        <taxon>Sar</taxon>
        <taxon>Alveolata</taxon>
        <taxon>Ciliophora</taxon>
        <taxon>Postciliodesmatophora</taxon>
        <taxon>Heterotrichea</taxon>
        <taxon>Heterotrichida</taxon>
        <taxon>Blepharismidae</taxon>
        <taxon>Blepharisma</taxon>
    </lineage>
</organism>
<keyword evidence="2" id="KW-1185">Reference proteome</keyword>
<proteinExistence type="predicted"/>
<comment type="caution">
    <text evidence="1">The sequence shown here is derived from an EMBL/GenBank/DDBJ whole genome shotgun (WGS) entry which is preliminary data.</text>
</comment>
<dbReference type="AlphaFoldDB" id="A0AAU9ISA9"/>
<dbReference type="EMBL" id="CAJZBQ010000017">
    <property type="protein sequence ID" value="CAG9316939.1"/>
    <property type="molecule type" value="Genomic_DNA"/>
</dbReference>